<reference evidence="3 4" key="1">
    <citation type="submission" date="2018-05" db="EMBL/GenBank/DDBJ databases">
        <title>Genomic Encyclopedia of Archaeal and Bacterial Type Strains, Phase II (KMG-II): from individual species to whole genera.</title>
        <authorList>
            <person name="Goeker M."/>
        </authorList>
    </citation>
    <scope>NUCLEOTIDE SEQUENCE [LARGE SCALE GENOMIC DNA]</scope>
    <source>
        <strain evidence="3 4">DSM 22214</strain>
    </source>
</reference>
<protein>
    <submittedName>
        <fullName evidence="3">SWIM zinc finger protein</fullName>
    </submittedName>
</protein>
<accession>A0A316EFB9</accession>
<organism evidence="3 4">
    <name type="scientific">Arcicella aurantiaca</name>
    <dbReference type="NCBI Taxonomy" id="591202"/>
    <lineage>
        <taxon>Bacteria</taxon>
        <taxon>Pseudomonadati</taxon>
        <taxon>Bacteroidota</taxon>
        <taxon>Cytophagia</taxon>
        <taxon>Cytophagales</taxon>
        <taxon>Flectobacillaceae</taxon>
        <taxon>Arcicella</taxon>
    </lineage>
</organism>
<keyword evidence="1" id="KW-0863">Zinc-finger</keyword>
<evidence type="ECO:0000313" key="4">
    <source>
        <dbReference type="Proteomes" id="UP000245489"/>
    </source>
</evidence>
<dbReference type="PROSITE" id="PS50966">
    <property type="entry name" value="ZF_SWIM"/>
    <property type="match status" value="1"/>
</dbReference>
<dbReference type="OrthoDB" id="7821105at2"/>
<evidence type="ECO:0000256" key="1">
    <source>
        <dbReference type="PROSITE-ProRule" id="PRU00325"/>
    </source>
</evidence>
<feature type="domain" description="SWIM-type" evidence="2">
    <location>
        <begin position="502"/>
        <end position="543"/>
    </location>
</feature>
<comment type="caution">
    <text evidence="3">The sequence shown here is derived from an EMBL/GenBank/DDBJ whole genome shotgun (WGS) entry which is preliminary data.</text>
</comment>
<keyword evidence="1" id="KW-0479">Metal-binding</keyword>
<dbReference type="Proteomes" id="UP000245489">
    <property type="component" value="Unassembled WGS sequence"/>
</dbReference>
<keyword evidence="4" id="KW-1185">Reference proteome</keyword>
<proteinExistence type="predicted"/>
<dbReference type="Pfam" id="PF04434">
    <property type="entry name" value="SWIM"/>
    <property type="match status" value="1"/>
</dbReference>
<name>A0A316EFB9_9BACT</name>
<gene>
    <name evidence="3" type="ORF">LV89_00353</name>
</gene>
<sequence>MLFNYKYGGTSSVTSNANSVGMSFAPDTLREPTFFVGKLHKKLAFREAMSALHDVVVSDMRFKPKDKSMYKEWAAQQEKVWLSEYLEELDIQNVKDRMSLIRDELQGIYKEKDRILSPYYTARKKYFDYLYQKDRDTWFVLDPVITVHPDEVFFECFSQDESSYGKLESNYNVFKQINEFECGTTNIDYSSDLYNEFQKIRDYKETDFKIDPSGFSVKTTNEDEYKEVKIDLPDSWVRGFLQVSSAMTLPTTSFDLHPMDIYNICLLLRRFKEKEGPRSIKFILKPNQPITLLFEPFNKEIVCARSIFQGNEAKTIRIWGRRRLLILERLIPVAKKFTVHLTGSGLPSFYVADLGDMTFTLGLSGWSANDWSRSGNFDLMAPRADVDGFTAQNIYNALRENWFEKPESLAKRLNTDTKTVLGALGTFTQAGKTIYDLNKGVYRIRELSRETLPIHKLRFDNPREESATALVNDKKVNLTAEKISNGLRLSGTVKQSNRIFNPTVVIDNDERIAQASCDCDFYVHNKLFKGPCEHIIALRIEHRERNP</sequence>
<dbReference type="GO" id="GO:0008270">
    <property type="term" value="F:zinc ion binding"/>
    <property type="evidence" value="ECO:0007669"/>
    <property type="project" value="UniProtKB-KW"/>
</dbReference>
<evidence type="ECO:0000259" key="2">
    <source>
        <dbReference type="PROSITE" id="PS50966"/>
    </source>
</evidence>
<dbReference type="AlphaFoldDB" id="A0A316EFB9"/>
<evidence type="ECO:0000313" key="3">
    <source>
        <dbReference type="EMBL" id="PWK28801.1"/>
    </source>
</evidence>
<dbReference type="RefSeq" id="WP_109741145.1">
    <property type="nucleotide sequence ID" value="NZ_QGGO01000002.1"/>
</dbReference>
<dbReference type="InterPro" id="IPR007527">
    <property type="entry name" value="Znf_SWIM"/>
</dbReference>
<keyword evidence="1" id="KW-0862">Zinc</keyword>
<dbReference type="EMBL" id="QGGO01000002">
    <property type="protein sequence ID" value="PWK28801.1"/>
    <property type="molecule type" value="Genomic_DNA"/>
</dbReference>